<protein>
    <recommendedName>
        <fullName evidence="7">Mab-21-like HhH/H2TH-like domain-containing protein</fullName>
    </recommendedName>
</protein>
<dbReference type="EMBL" id="JBJQND010000004">
    <property type="protein sequence ID" value="KAL3880432.1"/>
    <property type="molecule type" value="Genomic_DNA"/>
</dbReference>
<feature type="repeat" description="TPR" evidence="2">
    <location>
        <begin position="639"/>
        <end position="672"/>
    </location>
</feature>
<gene>
    <name evidence="5" type="ORF">ACJMK2_032670</name>
</gene>
<dbReference type="PANTHER" id="PTHR10656:SF69">
    <property type="entry name" value="MAB-21-LIKE HHH_H2TH-LIKE DOMAIN-CONTAINING PROTEIN"/>
    <property type="match status" value="1"/>
</dbReference>
<keyword evidence="2" id="KW-0802">TPR repeat</keyword>
<sequence>MASTDRLSVFISAMLDSMGFSRHIIDFRINNASQMNVLCALKEDISGTIIIGGKAEGTSQHGESDIDTIHVVKNMTVSRRHIDPPTPQHTVLYTEDGDVHHGYTWLKVGHLGEMECCVMQFRILTVGPYSKLNFYLSSSAFIQIIQQGMMQLVPYSMQLKQIAGPSQPILFGGLQSDNVYAFPHPDWPVQASQWMGRCRTNGWPPQTIVTAIVESGCHIVPKGFKGSPSSHMEWSLSFAVHEKSILQLFNITQKHVYILLKIIAKDLKESFPELQDVLTSYTMKTIIMWQVEIHNARNWDRLHVLDRVMEAVSFLKSCVESQNLPAYFIPENNLFDGKINPCTSAILYRILHDFLSQGAGCILTFPSIHKQLHIMRIPGLRQNLIVYWSGLEMIDIMCYFCDRYLRTNLSLKHILHIISLINLPDMAKHRLLTKCVSKIMKATLAYVSIAKILNTRMPNRRKYELCQPLLVIANNNTEKTAEIIKFAGVLHVLGKTTKAIETLYSIKVPPVIGISKKCHIRTIICQKYFCTKKDIDYADDAIARLGREKYVQQCISLDVRYTKEEMGIVPDAIKYELFHAPESDLFRMEAYIDPDMLRYYLLYKCHTEMGDEANAQGAFNNLIRIATQESFDPHTEYREVALNVLGLCYLEKEDYLRSYSCFCRAMSLRPRLLAEKWSTSTPWHLAVLVSKLINR</sequence>
<evidence type="ECO:0008006" key="7">
    <source>
        <dbReference type="Google" id="ProtNLM"/>
    </source>
</evidence>
<evidence type="ECO:0000259" key="3">
    <source>
        <dbReference type="Pfam" id="PF03281"/>
    </source>
</evidence>
<dbReference type="SUPFAM" id="SSF48452">
    <property type="entry name" value="TPR-like"/>
    <property type="match status" value="1"/>
</dbReference>
<dbReference type="PROSITE" id="PS50005">
    <property type="entry name" value="TPR"/>
    <property type="match status" value="1"/>
</dbReference>
<dbReference type="InterPro" id="IPR024810">
    <property type="entry name" value="MAB21L/cGLR"/>
</dbReference>
<keyword evidence="6" id="KW-1185">Reference proteome</keyword>
<organism evidence="5 6">
    <name type="scientific">Sinanodonta woodiana</name>
    <name type="common">Chinese pond mussel</name>
    <name type="synonym">Anodonta woodiana</name>
    <dbReference type="NCBI Taxonomy" id="1069815"/>
    <lineage>
        <taxon>Eukaryota</taxon>
        <taxon>Metazoa</taxon>
        <taxon>Spiralia</taxon>
        <taxon>Lophotrochozoa</taxon>
        <taxon>Mollusca</taxon>
        <taxon>Bivalvia</taxon>
        <taxon>Autobranchia</taxon>
        <taxon>Heteroconchia</taxon>
        <taxon>Palaeoheterodonta</taxon>
        <taxon>Unionida</taxon>
        <taxon>Unionoidea</taxon>
        <taxon>Unionidae</taxon>
        <taxon>Unioninae</taxon>
        <taxon>Sinanodonta</taxon>
    </lineage>
</organism>
<evidence type="ECO:0000256" key="1">
    <source>
        <dbReference type="ARBA" id="ARBA00008307"/>
    </source>
</evidence>
<dbReference type="InterPro" id="IPR019734">
    <property type="entry name" value="TPR_rpt"/>
</dbReference>
<dbReference type="AlphaFoldDB" id="A0ABD3X600"/>
<evidence type="ECO:0000259" key="4">
    <source>
        <dbReference type="Pfam" id="PF20266"/>
    </source>
</evidence>
<dbReference type="Proteomes" id="UP001634394">
    <property type="component" value="Unassembled WGS sequence"/>
</dbReference>
<dbReference type="Gene3D" id="1.10.1410.40">
    <property type="match status" value="1"/>
</dbReference>
<evidence type="ECO:0000256" key="2">
    <source>
        <dbReference type="PROSITE-ProRule" id="PRU00339"/>
    </source>
</evidence>
<feature type="domain" description="Mab-21-like HhH/H2TH-like" evidence="4">
    <location>
        <begin position="254"/>
        <end position="338"/>
    </location>
</feature>
<dbReference type="InterPro" id="IPR046906">
    <property type="entry name" value="Mab-21_HhH/H2TH-like"/>
</dbReference>
<name>A0ABD3X600_SINWO</name>
<feature type="domain" description="Mab-21-like nucleotidyltransferase" evidence="3">
    <location>
        <begin position="177"/>
        <end position="247"/>
    </location>
</feature>
<evidence type="ECO:0000313" key="5">
    <source>
        <dbReference type="EMBL" id="KAL3880432.1"/>
    </source>
</evidence>
<dbReference type="InterPro" id="IPR046903">
    <property type="entry name" value="Mab-21-like_nuc_Trfase"/>
</dbReference>
<comment type="similarity">
    <text evidence="1">Belongs to the mab-21 family.</text>
</comment>
<proteinExistence type="inferred from homology"/>
<comment type="caution">
    <text evidence="5">The sequence shown here is derived from an EMBL/GenBank/DDBJ whole genome shotgun (WGS) entry which is preliminary data.</text>
</comment>
<reference evidence="5 6" key="1">
    <citation type="submission" date="2024-11" db="EMBL/GenBank/DDBJ databases">
        <title>Chromosome-level genome assembly of the freshwater bivalve Anodonta woodiana.</title>
        <authorList>
            <person name="Chen X."/>
        </authorList>
    </citation>
    <scope>NUCLEOTIDE SEQUENCE [LARGE SCALE GENOMIC DNA]</scope>
    <source>
        <strain evidence="5">MN2024</strain>
        <tissue evidence="5">Gills</tissue>
    </source>
</reference>
<evidence type="ECO:0000313" key="6">
    <source>
        <dbReference type="Proteomes" id="UP001634394"/>
    </source>
</evidence>
<dbReference type="Pfam" id="PF03281">
    <property type="entry name" value="Mab-21"/>
    <property type="match status" value="1"/>
</dbReference>
<dbReference type="PANTHER" id="PTHR10656">
    <property type="entry name" value="CELL FATE DETERMINING PROTEIN MAB21-RELATED"/>
    <property type="match status" value="1"/>
</dbReference>
<accession>A0ABD3X600</accession>
<dbReference type="Pfam" id="PF20266">
    <property type="entry name" value="Mab-21_C"/>
    <property type="match status" value="1"/>
</dbReference>
<dbReference type="SMART" id="SM01265">
    <property type="entry name" value="Mab-21"/>
    <property type="match status" value="1"/>
</dbReference>
<dbReference type="InterPro" id="IPR011990">
    <property type="entry name" value="TPR-like_helical_dom_sf"/>
</dbReference>